<name>A0ABS8HME3_9FIRM</name>
<dbReference type="NCBIfam" id="TIGR02833">
    <property type="entry name" value="spore_III_AB"/>
    <property type="match status" value="1"/>
</dbReference>
<evidence type="ECO:0000256" key="1">
    <source>
        <dbReference type="SAM" id="Coils"/>
    </source>
</evidence>
<dbReference type="RefSeq" id="WP_229533831.1">
    <property type="nucleotide sequence ID" value="NZ_JAJHJB010000003.1"/>
</dbReference>
<protein>
    <submittedName>
        <fullName evidence="2">Stage III sporulation protein AB</fullName>
    </submittedName>
</protein>
<dbReference type="PIRSF" id="PIRSF021435">
    <property type="entry name" value="SpoIIIAB"/>
    <property type="match status" value="1"/>
</dbReference>
<organism evidence="2 3">
    <name type="scientific">Pelosinus baikalensis</name>
    <dbReference type="NCBI Taxonomy" id="2892015"/>
    <lineage>
        <taxon>Bacteria</taxon>
        <taxon>Bacillati</taxon>
        <taxon>Bacillota</taxon>
        <taxon>Negativicutes</taxon>
        <taxon>Selenomonadales</taxon>
        <taxon>Sporomusaceae</taxon>
        <taxon>Pelosinus</taxon>
    </lineage>
</organism>
<comment type="caution">
    <text evidence="2">The sequence shown here is derived from an EMBL/GenBank/DDBJ whole genome shotgun (WGS) entry which is preliminary data.</text>
</comment>
<evidence type="ECO:0000313" key="3">
    <source>
        <dbReference type="Proteomes" id="UP001165492"/>
    </source>
</evidence>
<dbReference type="Proteomes" id="UP001165492">
    <property type="component" value="Unassembled WGS sequence"/>
</dbReference>
<keyword evidence="3" id="KW-1185">Reference proteome</keyword>
<feature type="coiled-coil region" evidence="1">
    <location>
        <begin position="124"/>
        <end position="151"/>
    </location>
</feature>
<keyword evidence="1" id="KW-0175">Coiled coil</keyword>
<dbReference type="InterPro" id="IPR014198">
    <property type="entry name" value="Spore_III_AB"/>
</dbReference>
<reference evidence="2" key="1">
    <citation type="submission" date="2021-11" db="EMBL/GenBank/DDBJ databases">
        <title>Description of a new species Pelosinus isolated from the bottom sediments of Lake Baikal.</title>
        <authorList>
            <person name="Zakharyuk A."/>
        </authorList>
    </citation>
    <scope>NUCLEOTIDE SEQUENCE</scope>
    <source>
        <strain evidence="2">Bkl1</strain>
    </source>
</reference>
<accession>A0ABS8HME3</accession>
<proteinExistence type="predicted"/>
<gene>
    <name evidence="2" type="primary">spoIIIAB</name>
    <name evidence="2" type="ORF">LMF89_03000</name>
</gene>
<dbReference type="Pfam" id="PF09548">
    <property type="entry name" value="Spore_III_AB"/>
    <property type="match status" value="1"/>
</dbReference>
<dbReference type="EMBL" id="JAJHJB010000003">
    <property type="protein sequence ID" value="MCC5464328.1"/>
    <property type="molecule type" value="Genomic_DNA"/>
</dbReference>
<evidence type="ECO:0000313" key="2">
    <source>
        <dbReference type="EMBL" id="MCC5464328.1"/>
    </source>
</evidence>
<sequence length="172" mass="19358">MLKLIGSLLVLLVSSYIGFKMASRCQERPRQLRQIITCVGSLRSHIIYSCLPLHEAIANSTNGIYGPVAEFFQQVANLLEKNASLTPQEIIKKVLSEMEGSLILKRPEIEVLYVLGGNLGVMNCKEQEKYLSLVIEQLERFENEATRLRDLNTKMYRYLGICGGLAIVIILV</sequence>